<accession>D2VTJ9</accession>
<dbReference type="KEGG" id="ngr:NAEGRDRAFT_72329"/>
<dbReference type="AlphaFoldDB" id="D2VTJ9"/>
<evidence type="ECO:0000313" key="2">
    <source>
        <dbReference type="Proteomes" id="UP000006671"/>
    </source>
</evidence>
<protein>
    <submittedName>
        <fullName evidence="1">Predicted protein</fullName>
    </submittedName>
</protein>
<name>D2VTJ9_NAEGR</name>
<dbReference type="VEuPathDB" id="AmoebaDB:NAEGRDRAFT_72329"/>
<dbReference type="RefSeq" id="XP_002672689.1">
    <property type="nucleotide sequence ID" value="XM_002672643.1"/>
</dbReference>
<proteinExistence type="predicted"/>
<organism evidence="2">
    <name type="scientific">Naegleria gruberi</name>
    <name type="common">Amoeba</name>
    <dbReference type="NCBI Taxonomy" id="5762"/>
    <lineage>
        <taxon>Eukaryota</taxon>
        <taxon>Discoba</taxon>
        <taxon>Heterolobosea</taxon>
        <taxon>Tetramitia</taxon>
        <taxon>Eutetramitia</taxon>
        <taxon>Vahlkampfiidae</taxon>
        <taxon>Naegleria</taxon>
    </lineage>
</organism>
<dbReference type="Proteomes" id="UP000006671">
    <property type="component" value="Unassembled WGS sequence"/>
</dbReference>
<dbReference type="InParanoid" id="D2VTJ9"/>
<evidence type="ECO:0000313" key="1">
    <source>
        <dbReference type="EMBL" id="EFC39945.1"/>
    </source>
</evidence>
<dbReference type="EMBL" id="GG738896">
    <property type="protein sequence ID" value="EFC39945.1"/>
    <property type="molecule type" value="Genomic_DNA"/>
</dbReference>
<gene>
    <name evidence="1" type="ORF">NAEGRDRAFT_72329</name>
</gene>
<sequence>MEIDQLVSSNSQVQSSSSLNDLKMEFYSLETKLDFTKIIQKINNSTKVQQNVITKYKNDSYFRVNKNSEKFMDEMEAQKKTQIVYLNELKQRVKMISDLEIFYNLRKILRRISVSFKVF</sequence>
<reference evidence="1 2" key="1">
    <citation type="journal article" date="2010" name="Cell">
        <title>The genome of Naegleria gruberi illuminates early eukaryotic versatility.</title>
        <authorList>
            <person name="Fritz-Laylin L.K."/>
            <person name="Prochnik S.E."/>
            <person name="Ginger M.L."/>
            <person name="Dacks J.B."/>
            <person name="Carpenter M.L."/>
            <person name="Field M.C."/>
            <person name="Kuo A."/>
            <person name="Paredez A."/>
            <person name="Chapman J."/>
            <person name="Pham J."/>
            <person name="Shu S."/>
            <person name="Neupane R."/>
            <person name="Cipriano M."/>
            <person name="Mancuso J."/>
            <person name="Tu H."/>
            <person name="Salamov A."/>
            <person name="Lindquist E."/>
            <person name="Shapiro H."/>
            <person name="Lucas S."/>
            <person name="Grigoriev I.V."/>
            <person name="Cande W.Z."/>
            <person name="Fulton C."/>
            <person name="Rokhsar D.S."/>
            <person name="Dawson S.C."/>
        </authorList>
    </citation>
    <scope>NUCLEOTIDE SEQUENCE [LARGE SCALE GENOMIC DNA]</scope>
    <source>
        <strain evidence="1 2">NEG-M</strain>
    </source>
</reference>
<dbReference type="GeneID" id="8854357"/>
<keyword evidence="2" id="KW-1185">Reference proteome</keyword>